<dbReference type="InterPro" id="IPR009081">
    <property type="entry name" value="PP-bd_ACP"/>
</dbReference>
<proteinExistence type="predicted"/>
<dbReference type="PROSITE" id="PS50075">
    <property type="entry name" value="CARRIER"/>
    <property type="match status" value="1"/>
</dbReference>
<dbReference type="Pfam" id="PF00550">
    <property type="entry name" value="PP-binding"/>
    <property type="match status" value="1"/>
</dbReference>
<dbReference type="SUPFAM" id="SSF47336">
    <property type="entry name" value="ACP-like"/>
    <property type="match status" value="1"/>
</dbReference>
<protein>
    <submittedName>
        <fullName evidence="1">Acyl carrier protein</fullName>
    </submittedName>
</protein>
<reference evidence="1 2" key="1">
    <citation type="submission" date="2018-02" db="EMBL/GenBank/DDBJ databases">
        <title>Insights into the biology of acidophilic members of the Acidiferrobacteraceae family derived from comparative genomic analyses.</title>
        <authorList>
            <person name="Issotta F."/>
            <person name="Thyssen C."/>
            <person name="Mena C."/>
            <person name="Moya A."/>
            <person name="Bellenberg S."/>
            <person name="Sproer C."/>
            <person name="Covarrubias P.C."/>
            <person name="Sand W."/>
            <person name="Quatrini R."/>
            <person name="Vera M."/>
        </authorList>
    </citation>
    <scope>NUCLEOTIDE SEQUENCE [LARGE SCALE GENOMIC DNA]</scope>
    <source>
        <strain evidence="2">m-1</strain>
    </source>
</reference>
<accession>A0A1C2G513</accession>
<dbReference type="AlphaFoldDB" id="A0A1C2G513"/>
<comment type="caution">
    <text evidence="1">The sequence shown here is derived from an EMBL/GenBank/DDBJ whole genome shotgun (WGS) entry which is preliminary data.</text>
</comment>
<evidence type="ECO:0000313" key="1">
    <source>
        <dbReference type="EMBL" id="RCN56548.1"/>
    </source>
</evidence>
<name>A0A1C2G513_9GAMM</name>
<dbReference type="RefSeq" id="WP_065968640.1">
    <property type="nucleotide sequence ID" value="NZ_CP080624.1"/>
</dbReference>
<evidence type="ECO:0000313" key="2">
    <source>
        <dbReference type="Proteomes" id="UP000253250"/>
    </source>
</evidence>
<organism evidence="1 2">
    <name type="scientific">Acidiferrobacter thiooxydans</name>
    <dbReference type="NCBI Taxonomy" id="163359"/>
    <lineage>
        <taxon>Bacteria</taxon>
        <taxon>Pseudomonadati</taxon>
        <taxon>Pseudomonadota</taxon>
        <taxon>Gammaproteobacteria</taxon>
        <taxon>Acidiferrobacterales</taxon>
        <taxon>Acidiferrobacteraceae</taxon>
        <taxon>Acidiferrobacter</taxon>
    </lineage>
</organism>
<dbReference type="OrthoDB" id="3392378at2"/>
<keyword evidence="2" id="KW-1185">Reference proteome</keyword>
<dbReference type="STRING" id="163359.A9R16_00435"/>
<gene>
    <name evidence="1" type="ORF">C4900_12205</name>
</gene>
<dbReference type="Proteomes" id="UP000253250">
    <property type="component" value="Unassembled WGS sequence"/>
</dbReference>
<dbReference type="EMBL" id="PSYR01000002">
    <property type="protein sequence ID" value="RCN56548.1"/>
    <property type="molecule type" value="Genomic_DNA"/>
</dbReference>
<dbReference type="Gene3D" id="1.10.1200.10">
    <property type="entry name" value="ACP-like"/>
    <property type="match status" value="1"/>
</dbReference>
<sequence>MSDISDIRKDVMAIVETSGKLARPIPPDKDLYSDLGVESVNAISILLALEGRFGTTIDDTRFIEARTVNSLVDLVAEAKLAPGVRVA</sequence>
<dbReference type="InterPro" id="IPR036736">
    <property type="entry name" value="ACP-like_sf"/>
</dbReference>